<evidence type="ECO:0000256" key="5">
    <source>
        <dbReference type="SAM" id="SignalP"/>
    </source>
</evidence>
<sequence>MRKRSGTLMLFVILLVAYVFANSAVTSLSNLNNSQKEATDKTAEVNRSYYSLLDFDEETEYEFATRGLIAAPETLELKDSNGRVVWSQKAYEFVDEFETIPDTVNPSLWRDTVLNHSYGLFEVCEGIYQVRGYDLTNLTLIETESGGWIIFDPLMSQECTEAAMKLVEENLGKRPVMAVVISHPHVDHFGGIRGVVLEEQVADRSLSIEEQISSGKVPIIVPEAFTEHAVSENIYAGTAMARRATYQYGVFLEKGVKDSLAMGIGLSQSTGTLTFILPTHEIKKTGERIVIDGVEMIFQMTPGTEAPAEMNTYFPQFKALWMAENCTGTLHNLYTLRGAQVRDGNAWAKYILEAIALFGSEAEVTFQSHNWPHWGNDVIIRYMEDTAAVYKFIHDQTLMYINLGYTSDEISNMIHLPEYFEKVWYTRQYYGTVAHNSKAVYQKYMGWYDANPVHLNPLDQSERARKFVEYLGDTDRVLEMAYNDFLAGEYQWVAEITNILVFADPQNTAARYLCADALEQLGYQSESGTWRNAYLTAALELRVGNLKDESKLAKGSADILLNTTVEMILDYMGILIDSNAAQDIDITFNLILTDSNERYFVHLFHGVLLYYPDQTREFVDATLTCPKIGLLTLISRNETQQKLIIKIDGDSDIPMKLTQAMVTLDKTFNIVEP</sequence>
<keyword evidence="3" id="KW-0862">Zinc</keyword>
<dbReference type="SMART" id="SM00849">
    <property type="entry name" value="Lactamase_B"/>
    <property type="match status" value="1"/>
</dbReference>
<dbReference type="Pfam" id="PF00753">
    <property type="entry name" value="Lactamase_B"/>
    <property type="match status" value="1"/>
</dbReference>
<dbReference type="InterPro" id="IPR052195">
    <property type="entry name" value="Bact_Alkyl/Aryl-Sulfatase"/>
</dbReference>
<feature type="chain" id="PRO_5031576691" description="Metallo-beta-lactamase domain-containing protein" evidence="5">
    <location>
        <begin position="22"/>
        <end position="673"/>
    </location>
</feature>
<name>A0A7Z7LHL7_9BACT</name>
<gene>
    <name evidence="7" type="ORF">MESINF_2724</name>
</gene>
<keyword evidence="1" id="KW-0479">Metal-binding</keyword>
<evidence type="ECO:0000256" key="4">
    <source>
        <dbReference type="ARBA" id="ARBA00033751"/>
    </source>
</evidence>
<dbReference type="InterPro" id="IPR036866">
    <property type="entry name" value="RibonucZ/Hydroxyglut_hydro"/>
</dbReference>
<keyword evidence="8" id="KW-1185">Reference proteome</keyword>
<dbReference type="FunFam" id="3.60.15.30:FF:000001">
    <property type="entry name" value="Alkyl/aryl-sulfatase BDS1"/>
    <property type="match status" value="1"/>
</dbReference>
<organism evidence="7 8">
    <name type="scientific">Mesotoga infera</name>
    <dbReference type="NCBI Taxonomy" id="1236046"/>
    <lineage>
        <taxon>Bacteria</taxon>
        <taxon>Thermotogati</taxon>
        <taxon>Thermotogota</taxon>
        <taxon>Thermotogae</taxon>
        <taxon>Kosmotogales</taxon>
        <taxon>Kosmotogaceae</taxon>
        <taxon>Mesotoga</taxon>
    </lineage>
</organism>
<evidence type="ECO:0000313" key="8">
    <source>
        <dbReference type="Proteomes" id="UP000250796"/>
    </source>
</evidence>
<dbReference type="GO" id="GO:0046983">
    <property type="term" value="F:protein dimerization activity"/>
    <property type="evidence" value="ECO:0007669"/>
    <property type="project" value="InterPro"/>
</dbReference>
<dbReference type="KEGG" id="minf:MESINF_2724"/>
<dbReference type="Gene3D" id="1.25.40.880">
    <property type="entry name" value="Alkyl sulfatase, dimerisation domain"/>
    <property type="match status" value="1"/>
</dbReference>
<dbReference type="GO" id="GO:0018741">
    <property type="term" value="F:linear primary-alkylsulfatase activity"/>
    <property type="evidence" value="ECO:0007669"/>
    <property type="project" value="InterPro"/>
</dbReference>
<dbReference type="Pfam" id="PF14863">
    <property type="entry name" value="Alkyl_sulf_dimr"/>
    <property type="match status" value="1"/>
</dbReference>
<protein>
    <recommendedName>
        <fullName evidence="6">Metallo-beta-lactamase domain-containing protein</fullName>
    </recommendedName>
</protein>
<dbReference type="InterPro" id="IPR029229">
    <property type="entry name" value="Alkyl_sulf_C"/>
</dbReference>
<feature type="signal peptide" evidence="5">
    <location>
        <begin position="1"/>
        <end position="21"/>
    </location>
</feature>
<evidence type="ECO:0000256" key="1">
    <source>
        <dbReference type="ARBA" id="ARBA00022723"/>
    </source>
</evidence>
<dbReference type="PANTHER" id="PTHR43223:SF1">
    <property type="entry name" value="ALKYL_ARYL-SULFATASE BDS1"/>
    <property type="match status" value="1"/>
</dbReference>
<dbReference type="GO" id="GO:0018909">
    <property type="term" value="P:dodecyl sulfate metabolic process"/>
    <property type="evidence" value="ECO:0007669"/>
    <property type="project" value="InterPro"/>
</dbReference>
<keyword evidence="5" id="KW-0732">Signal</keyword>
<dbReference type="InterPro" id="IPR036527">
    <property type="entry name" value="SCP2_sterol-bd_dom_sf"/>
</dbReference>
<dbReference type="InterPro" id="IPR044097">
    <property type="entry name" value="Bds1/SdsA1_MBL-fold"/>
</dbReference>
<accession>A0A7Z7LHL7</accession>
<evidence type="ECO:0000256" key="3">
    <source>
        <dbReference type="ARBA" id="ARBA00022833"/>
    </source>
</evidence>
<dbReference type="RefSeq" id="WP_169700522.1">
    <property type="nucleotide sequence ID" value="NZ_LS974202.1"/>
</dbReference>
<comment type="similarity">
    <text evidence="4">Belongs to the metallo-beta-lactamase superfamily. Type III sulfatase family.</text>
</comment>
<feature type="domain" description="Metallo-beta-lactamase" evidence="6">
    <location>
        <begin position="135"/>
        <end position="369"/>
    </location>
</feature>
<dbReference type="Gene3D" id="3.30.1050.10">
    <property type="entry name" value="SCP2 sterol-binding domain"/>
    <property type="match status" value="1"/>
</dbReference>
<keyword evidence="2" id="KW-0378">Hydrolase</keyword>
<dbReference type="InterPro" id="IPR038536">
    <property type="entry name" value="Alkyl/aryl-sulf_dimr_sf"/>
</dbReference>
<reference evidence="7 8" key="1">
    <citation type="submission" date="2017-01" db="EMBL/GenBank/DDBJ databases">
        <authorList>
            <person name="Erauso G."/>
        </authorList>
    </citation>
    <scope>NUCLEOTIDE SEQUENCE [LARGE SCALE GENOMIC DNA]</scope>
    <source>
        <strain evidence="7">MESINF1</strain>
    </source>
</reference>
<evidence type="ECO:0000256" key="2">
    <source>
        <dbReference type="ARBA" id="ARBA00022801"/>
    </source>
</evidence>
<dbReference type="Proteomes" id="UP000250796">
    <property type="component" value="Chromosome MESINF"/>
</dbReference>
<dbReference type="Gene3D" id="3.60.15.30">
    <property type="entry name" value="Metallo-beta-lactamase domain"/>
    <property type="match status" value="1"/>
</dbReference>
<evidence type="ECO:0000259" key="6">
    <source>
        <dbReference type="SMART" id="SM00849"/>
    </source>
</evidence>
<proteinExistence type="inferred from homology"/>
<dbReference type="Pfam" id="PF14864">
    <property type="entry name" value="Alkyl_sulf_C"/>
    <property type="match status" value="1"/>
</dbReference>
<dbReference type="InterPro" id="IPR029228">
    <property type="entry name" value="Alkyl_sulf_dimr"/>
</dbReference>
<dbReference type="SUPFAM" id="SSF56281">
    <property type="entry name" value="Metallo-hydrolase/oxidoreductase"/>
    <property type="match status" value="1"/>
</dbReference>
<dbReference type="InterPro" id="IPR001279">
    <property type="entry name" value="Metallo-B-lactamas"/>
</dbReference>
<dbReference type="AlphaFoldDB" id="A0A7Z7LHL7"/>
<evidence type="ECO:0000313" key="7">
    <source>
        <dbReference type="EMBL" id="SSC14164.1"/>
    </source>
</evidence>
<dbReference type="SUPFAM" id="SSF55718">
    <property type="entry name" value="SCP-like"/>
    <property type="match status" value="1"/>
</dbReference>
<dbReference type="EMBL" id="LS974202">
    <property type="protein sequence ID" value="SSC14164.1"/>
    <property type="molecule type" value="Genomic_DNA"/>
</dbReference>
<dbReference type="CDD" id="cd07710">
    <property type="entry name" value="arylsulfatase_Sdsa1-like_MBL-fold"/>
    <property type="match status" value="1"/>
</dbReference>
<dbReference type="PANTHER" id="PTHR43223">
    <property type="entry name" value="ALKYL/ARYL-SULFATASE"/>
    <property type="match status" value="1"/>
</dbReference>
<dbReference type="GO" id="GO:0046872">
    <property type="term" value="F:metal ion binding"/>
    <property type="evidence" value="ECO:0007669"/>
    <property type="project" value="UniProtKB-KW"/>
</dbReference>